<evidence type="ECO:0000313" key="2">
    <source>
        <dbReference type="Proteomes" id="UP000595140"/>
    </source>
</evidence>
<protein>
    <submittedName>
        <fullName evidence="1">Uncharacterized protein</fullName>
    </submittedName>
</protein>
<accession>A0A484KF87</accession>
<reference evidence="1 2" key="1">
    <citation type="submission" date="2018-04" db="EMBL/GenBank/DDBJ databases">
        <authorList>
            <person name="Vogel A."/>
        </authorList>
    </citation>
    <scope>NUCLEOTIDE SEQUENCE [LARGE SCALE GENOMIC DNA]</scope>
</reference>
<dbReference type="EMBL" id="OOIL02000230">
    <property type="protein sequence ID" value="VFQ62584.1"/>
    <property type="molecule type" value="Genomic_DNA"/>
</dbReference>
<gene>
    <name evidence="1" type="ORF">CCAM_LOCUS4360</name>
</gene>
<proteinExistence type="predicted"/>
<dbReference type="Proteomes" id="UP000595140">
    <property type="component" value="Unassembled WGS sequence"/>
</dbReference>
<organism evidence="1 2">
    <name type="scientific">Cuscuta campestris</name>
    <dbReference type="NCBI Taxonomy" id="132261"/>
    <lineage>
        <taxon>Eukaryota</taxon>
        <taxon>Viridiplantae</taxon>
        <taxon>Streptophyta</taxon>
        <taxon>Embryophyta</taxon>
        <taxon>Tracheophyta</taxon>
        <taxon>Spermatophyta</taxon>
        <taxon>Magnoliopsida</taxon>
        <taxon>eudicotyledons</taxon>
        <taxon>Gunneridae</taxon>
        <taxon>Pentapetalae</taxon>
        <taxon>asterids</taxon>
        <taxon>lamiids</taxon>
        <taxon>Solanales</taxon>
        <taxon>Convolvulaceae</taxon>
        <taxon>Cuscuteae</taxon>
        <taxon>Cuscuta</taxon>
        <taxon>Cuscuta subgen. Grammica</taxon>
        <taxon>Cuscuta sect. Cleistogrammica</taxon>
    </lineage>
</organism>
<name>A0A484KF87_9ASTE</name>
<evidence type="ECO:0000313" key="1">
    <source>
        <dbReference type="EMBL" id="VFQ62584.1"/>
    </source>
</evidence>
<keyword evidence="2" id="KW-1185">Reference proteome</keyword>
<dbReference type="AlphaFoldDB" id="A0A484KF87"/>
<sequence>MLIFESTLLLIDLSKWHRSTCIWRLWSSLSKISRLTHKVEGNIELVFSLRSPYKENSSLIFFIQNI</sequence>